<dbReference type="eggNOG" id="COG3832">
    <property type="taxonomic scope" value="Bacteria"/>
</dbReference>
<feature type="domain" description="Activator of Hsp90 ATPase homologue 1/2-like C-terminal" evidence="2">
    <location>
        <begin position="15"/>
        <end position="136"/>
    </location>
</feature>
<dbReference type="Gene3D" id="3.30.530.20">
    <property type="match status" value="2"/>
</dbReference>
<sequence>MSDPMVHRARLEAGIAEVRRALTEPEALRTWLAEHVEVDLPHHFRFWGRHTPEGEQPRQRLLRADDSGLSFVWPLAGKDTTVTISLSENDTAEGATILTLSQTELPGFPDMLTENSSLGWMHTFWALAVANLGEYVEGRELTPKCDFTTPVMREQVTVAASPQAIYDSLIDPATFARWFGANIEVEPHVGGRWAMGGFEMDTDPARIVALEPGARMAMRWPNGMVADWELEGSEGRTRLTFVQSGFDEGNPPYDAWMGWLSGVAELRRFHEVPDWRPCALAVEVEGMPDGLLTSR</sequence>
<keyword evidence="4" id="KW-1185">Reference proteome</keyword>
<dbReference type="SUPFAM" id="SSF55961">
    <property type="entry name" value="Bet v1-like"/>
    <property type="match status" value="2"/>
</dbReference>
<reference evidence="3 4" key="1">
    <citation type="submission" date="2016-10" db="EMBL/GenBank/DDBJ databases">
        <authorList>
            <person name="de Groot N.N."/>
        </authorList>
    </citation>
    <scope>NUCLEOTIDE SEQUENCE [LARGE SCALE GENOMIC DNA]</scope>
    <source>
        <strain evidence="3 4">DSM 44149</strain>
    </source>
</reference>
<evidence type="ECO:0000313" key="3">
    <source>
        <dbReference type="EMBL" id="SDM38342.1"/>
    </source>
</evidence>
<dbReference type="InterPro" id="IPR013538">
    <property type="entry name" value="ASHA1/2-like_C"/>
</dbReference>
<dbReference type="EMBL" id="LT629701">
    <property type="protein sequence ID" value="SDM38342.1"/>
    <property type="molecule type" value="Genomic_DNA"/>
</dbReference>
<accession>A0A1G9SSD6</accession>
<dbReference type="STRING" id="211114.SAMN04489726_1352"/>
<dbReference type="InterPro" id="IPR023393">
    <property type="entry name" value="START-like_dom_sf"/>
</dbReference>
<dbReference type="RefSeq" id="WP_030433189.1">
    <property type="nucleotide sequence ID" value="NZ_JOEF01000037.1"/>
</dbReference>
<dbReference type="Pfam" id="PF08327">
    <property type="entry name" value="AHSA1"/>
    <property type="match status" value="2"/>
</dbReference>
<dbReference type="Proteomes" id="UP000183376">
    <property type="component" value="Chromosome I"/>
</dbReference>
<proteinExistence type="inferred from homology"/>
<protein>
    <submittedName>
        <fullName evidence="3">Uncharacterized conserved protein YndB, AHSA1/START domain</fullName>
    </submittedName>
</protein>
<evidence type="ECO:0000313" key="4">
    <source>
        <dbReference type="Proteomes" id="UP000183376"/>
    </source>
</evidence>
<name>A0A1G9SSD6_ALLAB</name>
<dbReference type="OrthoDB" id="4538425at2"/>
<organism evidence="3 4">
    <name type="scientific">Allokutzneria albata</name>
    <name type="common">Kibdelosporangium albatum</name>
    <dbReference type="NCBI Taxonomy" id="211114"/>
    <lineage>
        <taxon>Bacteria</taxon>
        <taxon>Bacillati</taxon>
        <taxon>Actinomycetota</taxon>
        <taxon>Actinomycetes</taxon>
        <taxon>Pseudonocardiales</taxon>
        <taxon>Pseudonocardiaceae</taxon>
        <taxon>Allokutzneria</taxon>
    </lineage>
</organism>
<dbReference type="CDD" id="cd07814">
    <property type="entry name" value="SRPBCC_CalC_Aha1-like"/>
    <property type="match status" value="1"/>
</dbReference>
<gene>
    <name evidence="3" type="ORF">SAMN04489726_1352</name>
</gene>
<comment type="similarity">
    <text evidence="1">Belongs to the AHA1 family.</text>
</comment>
<evidence type="ECO:0000256" key="1">
    <source>
        <dbReference type="ARBA" id="ARBA00006817"/>
    </source>
</evidence>
<feature type="domain" description="Activator of Hsp90 ATPase homologue 1/2-like C-terminal" evidence="2">
    <location>
        <begin position="160"/>
        <end position="254"/>
    </location>
</feature>
<dbReference type="AlphaFoldDB" id="A0A1G9SSD6"/>
<evidence type="ECO:0000259" key="2">
    <source>
        <dbReference type="Pfam" id="PF08327"/>
    </source>
</evidence>